<dbReference type="AlphaFoldDB" id="A0AAD6UXR7"/>
<reference evidence="1" key="1">
    <citation type="submission" date="2023-03" db="EMBL/GenBank/DDBJ databases">
        <title>Massive genome expansion in bonnet fungi (Mycena s.s.) driven by repeated elements and novel gene families across ecological guilds.</title>
        <authorList>
            <consortium name="Lawrence Berkeley National Laboratory"/>
            <person name="Harder C.B."/>
            <person name="Miyauchi S."/>
            <person name="Viragh M."/>
            <person name="Kuo A."/>
            <person name="Thoen E."/>
            <person name="Andreopoulos B."/>
            <person name="Lu D."/>
            <person name="Skrede I."/>
            <person name="Drula E."/>
            <person name="Henrissat B."/>
            <person name="Morin E."/>
            <person name="Kohler A."/>
            <person name="Barry K."/>
            <person name="LaButti K."/>
            <person name="Morin E."/>
            <person name="Salamov A."/>
            <person name="Lipzen A."/>
            <person name="Mereny Z."/>
            <person name="Hegedus B."/>
            <person name="Baldrian P."/>
            <person name="Stursova M."/>
            <person name="Weitz H."/>
            <person name="Taylor A."/>
            <person name="Grigoriev I.V."/>
            <person name="Nagy L.G."/>
            <person name="Martin F."/>
            <person name="Kauserud H."/>
        </authorList>
    </citation>
    <scope>NUCLEOTIDE SEQUENCE</scope>
    <source>
        <strain evidence="1">9144</strain>
    </source>
</reference>
<gene>
    <name evidence="1" type="ORF">GGX14DRAFT_378060</name>
</gene>
<protein>
    <submittedName>
        <fullName evidence="1">Uncharacterized protein</fullName>
    </submittedName>
</protein>
<accession>A0AAD6UXR7</accession>
<keyword evidence="2" id="KW-1185">Reference proteome</keyword>
<sequence length="338" mass="37783">MSHSGQGYKRKRSLHDSPVDLTIVQQATSSLLSLKQELGGIYETTEEITEIMARVERLGGIIKTAKKPVRSYVVVHRRCLTSYNEPTAEARLNALLKVGNSRGSHIEQLCSRISRIYRHVSMRVSKNPSARMILDAVLLTVAEISSDGDAKRPVAIFPGMRIATGDGICLKNPTTGFEMWVTGAVDYGLCTYEQEDLRKGGVFAFFAFDLTDPLLPDRVLNGDMDVVRLLSKSMIFLSEGKRDQDETLYYFMPEAISQAAALCEVTGAKAVRFCLTDGRKWIFSVFSKDNAGNRVCYEGNSFPIPEFTSDVFNHEAAKECVRRVVELVYHWVRGTFSI</sequence>
<dbReference type="Proteomes" id="UP001219525">
    <property type="component" value="Unassembled WGS sequence"/>
</dbReference>
<comment type="caution">
    <text evidence="1">The sequence shown here is derived from an EMBL/GenBank/DDBJ whole genome shotgun (WGS) entry which is preliminary data.</text>
</comment>
<dbReference type="EMBL" id="JARJCW010000099">
    <property type="protein sequence ID" value="KAJ7194324.1"/>
    <property type="molecule type" value="Genomic_DNA"/>
</dbReference>
<evidence type="ECO:0000313" key="2">
    <source>
        <dbReference type="Proteomes" id="UP001219525"/>
    </source>
</evidence>
<proteinExistence type="predicted"/>
<organism evidence="1 2">
    <name type="scientific">Mycena pura</name>
    <dbReference type="NCBI Taxonomy" id="153505"/>
    <lineage>
        <taxon>Eukaryota</taxon>
        <taxon>Fungi</taxon>
        <taxon>Dikarya</taxon>
        <taxon>Basidiomycota</taxon>
        <taxon>Agaricomycotina</taxon>
        <taxon>Agaricomycetes</taxon>
        <taxon>Agaricomycetidae</taxon>
        <taxon>Agaricales</taxon>
        <taxon>Marasmiineae</taxon>
        <taxon>Mycenaceae</taxon>
        <taxon>Mycena</taxon>
    </lineage>
</organism>
<name>A0AAD6UXR7_9AGAR</name>
<evidence type="ECO:0000313" key="1">
    <source>
        <dbReference type="EMBL" id="KAJ7194324.1"/>
    </source>
</evidence>